<dbReference type="AlphaFoldDB" id="A0A0M0JSM3"/>
<accession>A0A0M0JSM3</accession>
<reference evidence="4" key="1">
    <citation type="journal article" date="2015" name="PLoS Genet.">
        <title>Genome Sequence and Transcriptome Analyses of Chrysochromulina tobin: Metabolic Tools for Enhanced Algal Fitness in the Prominent Order Prymnesiales (Haptophyceae).</title>
        <authorList>
            <person name="Hovde B.T."/>
            <person name="Deodato C.R."/>
            <person name="Hunsperger H.M."/>
            <person name="Ryken S.A."/>
            <person name="Yost W."/>
            <person name="Jha R.K."/>
            <person name="Patterson J."/>
            <person name="Monnat R.J. Jr."/>
            <person name="Barlow S.B."/>
            <person name="Starkenburg S.R."/>
            <person name="Cattolico R.A."/>
        </authorList>
    </citation>
    <scope>NUCLEOTIDE SEQUENCE</scope>
    <source>
        <strain evidence="4">CCMP291</strain>
    </source>
</reference>
<dbReference type="InterPro" id="IPR037231">
    <property type="entry name" value="NAP-like_sf"/>
</dbReference>
<evidence type="ECO:0000313" key="4">
    <source>
        <dbReference type="Proteomes" id="UP000037460"/>
    </source>
</evidence>
<comment type="similarity">
    <text evidence="1">Belongs to the nucleosome assembly protein (NAP) family.</text>
</comment>
<sequence>MDELEATEVLKLKRTIVERTQQLRERRAAILAGAALTEEEAAAPAVVSDETPVPTELEDDLKLYWQKAIMQGVLLHDVEALQSENVPNELDLRILAHLADIQLAVKTHTDDALDERDTVHLVLVFRPNEFLEPGFETLECAFDRVKGQLKSTSGLEIKWRDGKAPTIEGSLSFFDMFAKVGDFAQQAEEKAAVTKELLALIEEVLLHNSISQVLGADDEEDDFDYYPDEEDEDEDELTTSLAKQALASSLLVRCIVEDEASRTIQTAYREYRRPTETPPPPDFVHAPAHPKAAYEQLEKLPVMLNRHLMSGTPSSSLGTNLFPYAELILAKELLFPEAPAQPPPKREKPNLSDKLEIRVRKAVDVVRKAEYELILTELRAQGVPDADTEVTMTGSSDPYLGFSVLRADGEYSDLYRWQLDACTAPVRNSKNPTWSTPIKLWIPHGAAASLHAASKIYQDPDLYPTYHNQTSFWEKVRRRLTTSEQALLEQPVVDVLVRLFDRDIESEADEELATATLQLGADRTGTVAQAPMGGLGKFASQPASTLSFCWELVPYLPPPAAILTLRAIEILNFVPRVKPKPAYEQRGYAASTASSKVLATTRALDAAPRLTGPYVRFALLEVGSDMVQMVQTAPLTTTLGLELFLPKGSRRPALLQVQLFDSNEPEDFEPPWLKPPVPKTAPRKGGAKSGERKGQGTQDGARSGERKGPRQAGASLPKPISTADLRLVEGPGGRPEVVEAQLPYYVEGRKLKIVTVRRGDLVGAQHEVHSVYDPRVLMKADDLQVYELMRHYMPYDLADAYFPVRRELQS</sequence>
<dbReference type="Proteomes" id="UP000037460">
    <property type="component" value="Unassembled WGS sequence"/>
</dbReference>
<evidence type="ECO:0008006" key="5">
    <source>
        <dbReference type="Google" id="ProtNLM"/>
    </source>
</evidence>
<dbReference type="InterPro" id="IPR002164">
    <property type="entry name" value="NAP_family"/>
</dbReference>
<gene>
    <name evidence="3" type="ORF">Ctob_005920</name>
</gene>
<evidence type="ECO:0000256" key="2">
    <source>
        <dbReference type="SAM" id="MobiDB-lite"/>
    </source>
</evidence>
<dbReference type="InterPro" id="IPR035892">
    <property type="entry name" value="C2_domain_sf"/>
</dbReference>
<feature type="region of interest" description="Disordered" evidence="2">
    <location>
        <begin position="665"/>
        <end position="732"/>
    </location>
</feature>
<dbReference type="Gene3D" id="3.30.1120.90">
    <property type="entry name" value="Nucleosome assembly protein"/>
    <property type="match status" value="1"/>
</dbReference>
<evidence type="ECO:0000313" key="3">
    <source>
        <dbReference type="EMBL" id="KOO29485.1"/>
    </source>
</evidence>
<dbReference type="Pfam" id="PF00956">
    <property type="entry name" value="NAP"/>
    <property type="match status" value="1"/>
</dbReference>
<keyword evidence="4" id="KW-1185">Reference proteome</keyword>
<protein>
    <recommendedName>
        <fullName evidence="5">C2 domain-containing protein</fullName>
    </recommendedName>
</protein>
<proteinExistence type="inferred from homology"/>
<comment type="caution">
    <text evidence="3">The sequence shown here is derived from an EMBL/GenBank/DDBJ whole genome shotgun (WGS) entry which is preliminary data.</text>
</comment>
<dbReference type="GO" id="GO:0006334">
    <property type="term" value="P:nucleosome assembly"/>
    <property type="evidence" value="ECO:0007669"/>
    <property type="project" value="InterPro"/>
</dbReference>
<dbReference type="EMBL" id="JWZX01002409">
    <property type="protein sequence ID" value="KOO29485.1"/>
    <property type="molecule type" value="Genomic_DNA"/>
</dbReference>
<dbReference type="SUPFAM" id="SSF49562">
    <property type="entry name" value="C2 domain (Calcium/lipid-binding domain, CaLB)"/>
    <property type="match status" value="1"/>
</dbReference>
<organism evidence="3 4">
    <name type="scientific">Chrysochromulina tobinii</name>
    <dbReference type="NCBI Taxonomy" id="1460289"/>
    <lineage>
        <taxon>Eukaryota</taxon>
        <taxon>Haptista</taxon>
        <taxon>Haptophyta</taxon>
        <taxon>Prymnesiophyceae</taxon>
        <taxon>Prymnesiales</taxon>
        <taxon>Chrysochromulinaceae</taxon>
        <taxon>Chrysochromulina</taxon>
    </lineage>
</organism>
<dbReference type="SUPFAM" id="SSF143113">
    <property type="entry name" value="NAP-like"/>
    <property type="match status" value="1"/>
</dbReference>
<dbReference type="GO" id="GO:0005634">
    <property type="term" value="C:nucleus"/>
    <property type="evidence" value="ECO:0007669"/>
    <property type="project" value="InterPro"/>
</dbReference>
<evidence type="ECO:0000256" key="1">
    <source>
        <dbReference type="ARBA" id="ARBA00009947"/>
    </source>
</evidence>
<name>A0A0M0JSM3_9EUKA</name>